<evidence type="ECO:0000256" key="6">
    <source>
        <dbReference type="SAM" id="MobiDB-lite"/>
    </source>
</evidence>
<feature type="domain" description="C2H2-type" evidence="7">
    <location>
        <begin position="1187"/>
        <end position="1214"/>
    </location>
</feature>
<dbReference type="Gene3D" id="3.30.160.60">
    <property type="entry name" value="Classic Zinc Finger"/>
    <property type="match status" value="8"/>
</dbReference>
<dbReference type="PROSITE" id="PS50157">
    <property type="entry name" value="ZINC_FINGER_C2H2_2"/>
    <property type="match status" value="16"/>
</dbReference>
<feature type="domain" description="C2H2-type" evidence="7">
    <location>
        <begin position="1019"/>
        <end position="1046"/>
    </location>
</feature>
<name>A0AAV6UUX7_9ARAC</name>
<sequence>MNENDESTESDENKPQISNFCEICQHKFLNEYNFMKHMWRHGDGDRKLYPLLDTWPKHFLCYVCKSTFAQESALRVHLLSHNNEAFNCDLCGAGFGTVTSLLEHSLMEHKEDEKPIDVLIGLNEEAEEHNIRIVNARSVREDIPEQSADENMEICITDARSIGNDPSESSSHKRTRTLRGLSAKIIDKKAVKVSNIRTVKALSIKHAKTLKAQSLKISRASNSMSLSLEDVLKPCFVNLGSKCTTDSNVRSFRLSKVTNVVSPGLKDFLKPCFVNLGPKKYGCDVCYKTFLTQDNYELHLAIHDLSKLDDLPIGRWRKILPKPSEGNTKKAPDYLIKPKTPRTWKCLFCNNVYKSKDSLQYHVKTHYGKAGVRRLYSNWMNHKKPELLKLVAEAKLNAAKSMELEKSKEITKPSPTKPEQLKPFTCLICGTGFLKEDTLRMHSLTHNKLKKFTCTICSKEFSTITLLQRHYLLDHEEVEYTHSSSDSLNKTFDQYRGKIAIHKPPETNSMTEGSNHTVSLLGDVTIQKNQTTEDNCTGSQCEDATKENKLPKDNSTRGCDVTKANTEKTGDLSKDVTKQGDKTAEGTDMAEDSYSVDDNDVDDPSYQTTDSSEDDISFSHKKGKNAYSREKRMRTRKSTLRTAIPESVESSSECSKCNLCNRIFWRKEGLRTHKLRVHNKRAVQYFDCHLCSSSFKLEKSLRLHQLTHSDVNTFICFTCLAEFNSIPLLQKHCLMVHKSDIKDFTISSDKKKAVFRIEESHKGRPSNEKVETADNITIEYETAETASCPLNKSPGSEASNPHDDNLVSFQGKVSNTDHDYFPNPVVAEITCTPEIDNMTRHSAEDAEETNNCRESSAMHNKGNAEAEDSGIELAEHQKQHHNQESDLKIRQEQHVNRVVDPSLEPQFGCSTCNKRFFLKDDLRKHEEEHNSTTLLKCSKCLRSFTSAKLLESHFVCHLEVDRYICEVCGQGFKHNRGLLDHFKHHGDKSYYECEVCHRIFKQKWRFDNHVLLHSKEPQFGCGTCNASFFLMDDLKKHEEQHNSKASDLTTHRKQRNNSIVDSGSLPLFGCGICYECFFSTNELAKHQKQHHNQDSDLKICQEQHVNRAVDPALEPLFGCSVCDERFFSSDDLKEHLQQHKKLVMDTASASLYCCNICNECFFVKRELMTHLAQYNEEVIDKAKDPRYRCDTCNESFVFKGDLRKHQKEHKNQKQQPKSQVANESKDPLFQCGICNESFFLIKDYSQHHRQHKIQDIKSKKEAEASEIMSPVHLDTETDSLLVSLIEVDPSTASNKDAKPTTTTGQTVKPTVVSGTTTTGQTVEPIVVSDTNTTGQTVEPTVVSDTTTTGQTVEPTVVSGTTTTGQTVEPIVISDTTTTGQTVKPTVVLDTTTTGQTVEPTVVSDTITNMVSTQSS</sequence>
<feature type="domain" description="C2H2-type" evidence="7">
    <location>
        <begin position="424"/>
        <end position="451"/>
    </location>
</feature>
<feature type="domain" description="C2H2-type" evidence="7">
    <location>
        <begin position="281"/>
        <end position="308"/>
    </location>
</feature>
<feature type="domain" description="C2H2-type" evidence="7">
    <location>
        <begin position="1229"/>
        <end position="1256"/>
    </location>
</feature>
<feature type="region of interest" description="Disordered" evidence="6">
    <location>
        <begin position="841"/>
        <end position="868"/>
    </location>
</feature>
<feature type="domain" description="C2H2-type" evidence="7">
    <location>
        <begin position="344"/>
        <end position="371"/>
    </location>
</feature>
<feature type="compositionally biased region" description="Basic residues" evidence="6">
    <location>
        <begin position="1203"/>
        <end position="1212"/>
    </location>
</feature>
<dbReference type="Pfam" id="PF00096">
    <property type="entry name" value="zf-C2H2"/>
    <property type="match status" value="2"/>
</dbReference>
<gene>
    <name evidence="8" type="ORF">JTE90_012106</name>
</gene>
<feature type="domain" description="C2H2-type" evidence="7">
    <location>
        <begin position="59"/>
        <end position="86"/>
    </location>
</feature>
<feature type="region of interest" description="Disordered" evidence="6">
    <location>
        <begin position="1203"/>
        <end position="1223"/>
    </location>
</feature>
<evidence type="ECO:0000256" key="1">
    <source>
        <dbReference type="ARBA" id="ARBA00022723"/>
    </source>
</evidence>
<accession>A0AAV6UUX7</accession>
<keyword evidence="2" id="KW-0677">Repeat</keyword>
<organism evidence="8 9">
    <name type="scientific">Oedothorax gibbosus</name>
    <dbReference type="NCBI Taxonomy" id="931172"/>
    <lineage>
        <taxon>Eukaryota</taxon>
        <taxon>Metazoa</taxon>
        <taxon>Ecdysozoa</taxon>
        <taxon>Arthropoda</taxon>
        <taxon>Chelicerata</taxon>
        <taxon>Arachnida</taxon>
        <taxon>Araneae</taxon>
        <taxon>Araneomorphae</taxon>
        <taxon>Entelegynae</taxon>
        <taxon>Araneoidea</taxon>
        <taxon>Linyphiidae</taxon>
        <taxon>Erigoninae</taxon>
        <taxon>Oedothorax</taxon>
    </lineage>
</organism>
<dbReference type="GO" id="GO:0008270">
    <property type="term" value="F:zinc ion binding"/>
    <property type="evidence" value="ECO:0007669"/>
    <property type="project" value="UniProtKB-KW"/>
</dbReference>
<protein>
    <recommendedName>
        <fullName evidence="7">C2H2-type domain-containing protein</fullName>
    </recommendedName>
</protein>
<feature type="domain" description="C2H2-type" evidence="7">
    <location>
        <begin position="686"/>
        <end position="713"/>
    </location>
</feature>
<evidence type="ECO:0000313" key="9">
    <source>
        <dbReference type="Proteomes" id="UP000827092"/>
    </source>
</evidence>
<evidence type="ECO:0000256" key="3">
    <source>
        <dbReference type="ARBA" id="ARBA00022771"/>
    </source>
</evidence>
<feature type="region of interest" description="Disordered" evidence="6">
    <location>
        <begin position="1342"/>
        <end position="1361"/>
    </location>
</feature>
<feature type="compositionally biased region" description="Basic and acidic residues" evidence="6">
    <location>
        <begin position="565"/>
        <end position="585"/>
    </location>
</feature>
<dbReference type="Proteomes" id="UP000827092">
    <property type="component" value="Unassembled WGS sequence"/>
</dbReference>
<dbReference type="PROSITE" id="PS00028">
    <property type="entry name" value="ZINC_FINGER_C2H2_1"/>
    <property type="match status" value="19"/>
</dbReference>
<proteinExistence type="predicted"/>
<keyword evidence="1" id="KW-0479">Metal-binding</keyword>
<feature type="domain" description="C2H2-type" evidence="7">
    <location>
        <begin position="991"/>
        <end position="1018"/>
    </location>
</feature>
<dbReference type="InterPro" id="IPR036236">
    <property type="entry name" value="Znf_C2H2_sf"/>
</dbReference>
<evidence type="ECO:0000256" key="4">
    <source>
        <dbReference type="ARBA" id="ARBA00022833"/>
    </source>
</evidence>
<dbReference type="EMBL" id="JAFNEN010000244">
    <property type="protein sequence ID" value="KAG8188272.1"/>
    <property type="molecule type" value="Genomic_DNA"/>
</dbReference>
<feature type="domain" description="C2H2-type" evidence="7">
    <location>
        <begin position="1068"/>
        <end position="1095"/>
    </location>
</feature>
<dbReference type="SUPFAM" id="SSF57667">
    <property type="entry name" value="beta-beta-alpha zinc fingers"/>
    <property type="match status" value="9"/>
</dbReference>
<feature type="domain" description="C2H2-type" evidence="7">
    <location>
        <begin position="1117"/>
        <end position="1139"/>
    </location>
</feature>
<feature type="domain" description="C2H2-type" evidence="7">
    <location>
        <begin position="963"/>
        <end position="990"/>
    </location>
</feature>
<dbReference type="InterPro" id="IPR013087">
    <property type="entry name" value="Znf_C2H2_type"/>
</dbReference>
<feature type="region of interest" description="Disordered" evidence="6">
    <location>
        <begin position="531"/>
        <end position="642"/>
    </location>
</feature>
<feature type="domain" description="C2H2-type" evidence="7">
    <location>
        <begin position="907"/>
        <end position="934"/>
    </location>
</feature>
<feature type="domain" description="C2H2-type" evidence="7">
    <location>
        <begin position="655"/>
        <end position="683"/>
    </location>
</feature>
<keyword evidence="3 5" id="KW-0863">Zinc-finger</keyword>
<feature type="compositionally biased region" description="Acidic residues" evidence="6">
    <location>
        <begin position="588"/>
        <end position="603"/>
    </location>
</feature>
<evidence type="ECO:0000256" key="5">
    <source>
        <dbReference type="PROSITE-ProRule" id="PRU00042"/>
    </source>
</evidence>
<feature type="compositionally biased region" description="Low complexity" evidence="6">
    <location>
        <begin position="1299"/>
        <end position="1316"/>
    </location>
</feature>
<dbReference type="Pfam" id="PF13912">
    <property type="entry name" value="zf-C2H2_6"/>
    <property type="match status" value="2"/>
</dbReference>
<feature type="compositionally biased region" description="Basic and acidic residues" evidence="6">
    <location>
        <begin position="543"/>
        <end position="555"/>
    </location>
</feature>
<dbReference type="SMART" id="SM00355">
    <property type="entry name" value="ZnF_C2H2"/>
    <property type="match status" value="20"/>
</dbReference>
<dbReference type="PANTHER" id="PTHR24379">
    <property type="entry name" value="KRAB AND ZINC FINGER DOMAIN-CONTAINING"/>
    <property type="match status" value="1"/>
</dbReference>
<feature type="compositionally biased region" description="Polar residues" evidence="6">
    <location>
        <begin position="531"/>
        <end position="542"/>
    </location>
</feature>
<feature type="region of interest" description="Disordered" evidence="6">
    <location>
        <begin position="1292"/>
        <end position="1316"/>
    </location>
</feature>
<reference evidence="8 9" key="1">
    <citation type="journal article" date="2022" name="Nat. Ecol. Evol.">
        <title>A masculinizing supergene underlies an exaggerated male reproductive morph in a spider.</title>
        <authorList>
            <person name="Hendrickx F."/>
            <person name="De Corte Z."/>
            <person name="Sonet G."/>
            <person name="Van Belleghem S.M."/>
            <person name="Kostlbacher S."/>
            <person name="Vangestel C."/>
        </authorList>
    </citation>
    <scope>NUCLEOTIDE SEQUENCE [LARGE SCALE GENOMIC DNA]</scope>
    <source>
        <strain evidence="8">W744_W776</strain>
    </source>
</reference>
<evidence type="ECO:0000259" key="7">
    <source>
        <dbReference type="PROSITE" id="PS50157"/>
    </source>
</evidence>
<feature type="domain" description="C2H2-type" evidence="7">
    <location>
        <begin position="86"/>
        <end position="114"/>
    </location>
</feature>
<keyword evidence="9" id="KW-1185">Reference proteome</keyword>
<comment type="caution">
    <text evidence="8">The sequence shown here is derived from an EMBL/GenBank/DDBJ whole genome shotgun (WGS) entry which is preliminary data.</text>
</comment>
<dbReference type="PANTHER" id="PTHR24379:SF121">
    <property type="entry name" value="C2H2-TYPE DOMAIN-CONTAINING PROTEIN"/>
    <property type="match status" value="1"/>
</dbReference>
<evidence type="ECO:0000256" key="2">
    <source>
        <dbReference type="ARBA" id="ARBA00022737"/>
    </source>
</evidence>
<evidence type="ECO:0000313" key="8">
    <source>
        <dbReference type="EMBL" id="KAG8188272.1"/>
    </source>
</evidence>
<keyword evidence="4" id="KW-0862">Zinc</keyword>
<feature type="domain" description="C2H2-type" evidence="7">
    <location>
        <begin position="452"/>
        <end position="475"/>
    </location>
</feature>